<dbReference type="InterPro" id="IPR015943">
    <property type="entry name" value="WD40/YVTN_repeat-like_dom_sf"/>
</dbReference>
<dbReference type="OrthoDB" id="538223at2759"/>
<dbReference type="Gene3D" id="2.130.10.10">
    <property type="entry name" value="YVTN repeat-like/Quinoprotein amine dehydrogenase"/>
    <property type="match status" value="7"/>
</dbReference>
<feature type="repeat" description="WD" evidence="3">
    <location>
        <begin position="974"/>
        <end position="1015"/>
    </location>
</feature>
<keyword evidence="7" id="KW-1185">Reference proteome</keyword>
<dbReference type="PROSITE" id="PS50294">
    <property type="entry name" value="WD_REPEATS_REGION"/>
    <property type="match status" value="12"/>
</dbReference>
<dbReference type="Gene3D" id="3.40.50.300">
    <property type="entry name" value="P-loop containing nucleotide triphosphate hydrolases"/>
    <property type="match status" value="1"/>
</dbReference>
<evidence type="ECO:0000256" key="3">
    <source>
        <dbReference type="PROSITE-ProRule" id="PRU00221"/>
    </source>
</evidence>
<dbReference type="PROSITE" id="PS50082">
    <property type="entry name" value="WD_REPEATS_2"/>
    <property type="match status" value="12"/>
</dbReference>
<keyword evidence="2" id="KW-0677">Repeat</keyword>
<dbReference type="Pfam" id="PF23414">
    <property type="entry name" value="Beta-prop_EML_2"/>
    <property type="match status" value="1"/>
</dbReference>
<feature type="domain" description="Nephrocystin 3-like N-terminal" evidence="5">
    <location>
        <begin position="68"/>
        <end position="225"/>
    </location>
</feature>
<feature type="repeat" description="WD" evidence="3">
    <location>
        <begin position="1017"/>
        <end position="1058"/>
    </location>
</feature>
<dbReference type="InterPro" id="IPR056884">
    <property type="entry name" value="NPHP3-like_N"/>
</dbReference>
<proteinExistence type="predicted"/>
<dbReference type="SUPFAM" id="SSF50978">
    <property type="entry name" value="WD40 repeat-like"/>
    <property type="match status" value="3"/>
</dbReference>
<evidence type="ECO:0000256" key="1">
    <source>
        <dbReference type="ARBA" id="ARBA00022574"/>
    </source>
</evidence>
<dbReference type="SUPFAM" id="SSF52540">
    <property type="entry name" value="P-loop containing nucleoside triphosphate hydrolases"/>
    <property type="match status" value="1"/>
</dbReference>
<name>A0A8H5CZB9_9AGAR</name>
<evidence type="ECO:0000259" key="5">
    <source>
        <dbReference type="Pfam" id="PF24883"/>
    </source>
</evidence>
<dbReference type="CDD" id="cd00200">
    <property type="entry name" value="WD40"/>
    <property type="match status" value="2"/>
</dbReference>
<dbReference type="EMBL" id="JAACJM010000073">
    <property type="protein sequence ID" value="KAF5350766.1"/>
    <property type="molecule type" value="Genomic_DNA"/>
</dbReference>
<feature type="repeat" description="WD" evidence="3">
    <location>
        <begin position="1103"/>
        <end position="1144"/>
    </location>
</feature>
<sequence length="1326" mass="147389">MLSQASNFSIHSSTLNNVGRDMITTTNNYYNAESLEATLREKLTPIINHVQKKDTCMEGTRIQVLNDLCEWVVNPDSKIAWVFGIAGTGKSAIAVSVAERFREINDKLKLALTFHCVKGQETSSTSLLAPTMCYHLAKVFGGYGRSLAQKFEQEPSLNAAGLPLKHQFAAFLNPVLLPAETDRHVAIIIDGLDEWGGQEQQDILIELLIALSLQLKWLRIVITSRPQVKVRYARDAEIAVRSFDLMEQYHASEDIRQVLRSKLMKLGAWEDIEPHVETLTEKAAGLFIWAMTASKFIENGKDEVGNLEIILALRKSNDQGNHNVHAELYALYKTILEESFKDSQDQEFFRKVIGVLLVVMEPISPSVLSKLVESGLSPKIVQKVLHPLQALLYEVNGKLYYHLSFADFITSTIAPVGFCLHLLEYHGPLVNRCMSILMEELRFNICDLKTSVVKNAQIASLADDIKLKVSAQLQFSCVFWTHHLKKAETLAPEILENINIFISGKWSIYWIECMSLLGKVYELKGNMSSIELWANKMKIYQIEAFADQARKLLDNFAVPLNESTAHLYISALPMLQSHFAQVKISLSAGQPEHIQQKKRKSITKVIKNAMSKVMSPISSKKHWQSHAKETVPESIQQSGTGLLGNTNWLDLIGKYLKKGVNIGNFLLDAQLLTINAKSRVQQVAYSPDGRHVASGSDDRTVRIWDTQTGQQVGQPLEGHTSRIWSVAYSPDGRHVASGSSDRTVRIWDTQTGQQVGQPLEGHTSWISSVAYSPDGRHVASGSEDRTVRIWDTQTGQQVGQLLEGHTSWIRSVAYSPDGRHVASGSEDRTVRIWDTQTGQQVGQPLEGHTSWIWSVAYSPDGRHVASGSEDRTVRIWDTQTGQKVGQLLEGHTRGIRSVAYSPDGRHVASGSSDRTVRIWDTQTGQQVGQPLEGHTSWIWSVAYSPDGRHVASGSEDRTVRIWDTQTGQQVGQPLEGHTSQILSVAYSPDGRHVASGSSDRTVRIWDTQTGQQVGQPLEGHTSRIWSVAYSPDGRHVASGSEDRTVRIWDTQTGQQVGQPLEGHTSRISSVAYSPDGRHVASGSEDRTVRIWDTQTGQQVGQPLEGHTSWIWSVAYSPDGRHVASGSSDRTVRIWDTQTGQQVGQPLEGHTSWIRSVAYSPDARHVASGSEDRTVRIWDTQTAQQVGQPLEGHTHWISSVAYSPDGRHVASGPEGRHIASGLEDKTVQSSDTSIEPTCAHTSEGLVQSYAHSPKNESCFVDDDGWLHTPGPNSKLILWLPPNIRGGFADHRQVLTIPPNADNFAVKVNWDNFIYGKDWTSVWEHNKS</sequence>
<dbReference type="SMART" id="SM00320">
    <property type="entry name" value="WD40"/>
    <property type="match status" value="13"/>
</dbReference>
<dbReference type="Pfam" id="PF25173">
    <property type="entry name" value="Beta-prop_WDR3_1st"/>
    <property type="match status" value="1"/>
</dbReference>
<dbReference type="PANTHER" id="PTHR22847">
    <property type="entry name" value="WD40 REPEAT PROTEIN"/>
    <property type="match status" value="1"/>
</dbReference>
<feature type="repeat" description="WD" evidence="3">
    <location>
        <begin position="888"/>
        <end position="929"/>
    </location>
</feature>
<comment type="caution">
    <text evidence="6">The sequence shown here is derived from an EMBL/GenBank/DDBJ whole genome shotgun (WGS) entry which is preliminary data.</text>
</comment>
<dbReference type="Proteomes" id="UP000559256">
    <property type="component" value="Unassembled WGS sequence"/>
</dbReference>
<dbReference type="InterPro" id="IPR055442">
    <property type="entry name" value="Beta-prop_EML-like_2nd"/>
</dbReference>
<feature type="repeat" description="WD" evidence="3">
    <location>
        <begin position="1060"/>
        <end position="1101"/>
    </location>
</feature>
<evidence type="ECO:0000313" key="7">
    <source>
        <dbReference type="Proteomes" id="UP000559256"/>
    </source>
</evidence>
<evidence type="ECO:0008006" key="8">
    <source>
        <dbReference type="Google" id="ProtNLM"/>
    </source>
</evidence>
<dbReference type="InterPro" id="IPR036322">
    <property type="entry name" value="WD40_repeat_dom_sf"/>
</dbReference>
<feature type="repeat" description="WD" evidence="3">
    <location>
        <begin position="716"/>
        <end position="757"/>
    </location>
</feature>
<feature type="domain" description="EML-like second beta-propeller" evidence="4">
    <location>
        <begin position="683"/>
        <end position="844"/>
    </location>
</feature>
<gene>
    <name evidence="6" type="ORF">D9758_010327</name>
</gene>
<feature type="repeat" description="WD" evidence="3">
    <location>
        <begin position="759"/>
        <end position="800"/>
    </location>
</feature>
<accession>A0A8H5CZB9</accession>
<feature type="repeat" description="WD" evidence="3">
    <location>
        <begin position="1146"/>
        <end position="1187"/>
    </location>
</feature>
<dbReference type="InterPro" id="IPR027417">
    <property type="entry name" value="P-loop_NTPase"/>
</dbReference>
<dbReference type="GO" id="GO:1990234">
    <property type="term" value="C:transferase complex"/>
    <property type="evidence" value="ECO:0007669"/>
    <property type="project" value="UniProtKB-ARBA"/>
</dbReference>
<dbReference type="InterPro" id="IPR020472">
    <property type="entry name" value="WD40_PAC1"/>
</dbReference>
<evidence type="ECO:0000313" key="6">
    <source>
        <dbReference type="EMBL" id="KAF5350766.1"/>
    </source>
</evidence>
<protein>
    <recommendedName>
        <fullName evidence="8">WD40 repeat-like protein</fullName>
    </recommendedName>
</protein>
<dbReference type="InterPro" id="IPR001680">
    <property type="entry name" value="WD40_rpt"/>
</dbReference>
<dbReference type="PANTHER" id="PTHR22847:SF637">
    <property type="entry name" value="WD REPEAT DOMAIN 5B"/>
    <property type="match status" value="1"/>
</dbReference>
<evidence type="ECO:0000259" key="4">
    <source>
        <dbReference type="Pfam" id="PF23414"/>
    </source>
</evidence>
<evidence type="ECO:0000256" key="2">
    <source>
        <dbReference type="ARBA" id="ARBA00022737"/>
    </source>
</evidence>
<dbReference type="PRINTS" id="PR00320">
    <property type="entry name" value="GPROTEINBRPT"/>
</dbReference>
<feature type="repeat" description="WD" evidence="3">
    <location>
        <begin position="845"/>
        <end position="886"/>
    </location>
</feature>
<reference evidence="6 7" key="1">
    <citation type="journal article" date="2020" name="ISME J.">
        <title>Uncovering the hidden diversity of litter-decomposition mechanisms in mushroom-forming fungi.</title>
        <authorList>
            <person name="Floudas D."/>
            <person name="Bentzer J."/>
            <person name="Ahren D."/>
            <person name="Johansson T."/>
            <person name="Persson P."/>
            <person name="Tunlid A."/>
        </authorList>
    </citation>
    <scope>NUCLEOTIDE SEQUENCE [LARGE SCALE GENOMIC DNA]</scope>
    <source>
        <strain evidence="6 7">CBS 291.85</strain>
    </source>
</reference>
<dbReference type="InterPro" id="IPR019775">
    <property type="entry name" value="WD40_repeat_CS"/>
</dbReference>
<feature type="repeat" description="WD" evidence="3">
    <location>
        <begin position="802"/>
        <end position="843"/>
    </location>
</feature>
<dbReference type="PROSITE" id="PS00678">
    <property type="entry name" value="WD_REPEATS_1"/>
    <property type="match status" value="12"/>
</dbReference>
<feature type="repeat" description="WD" evidence="3">
    <location>
        <begin position="673"/>
        <end position="714"/>
    </location>
</feature>
<organism evidence="6 7">
    <name type="scientific">Tetrapyrgos nigripes</name>
    <dbReference type="NCBI Taxonomy" id="182062"/>
    <lineage>
        <taxon>Eukaryota</taxon>
        <taxon>Fungi</taxon>
        <taxon>Dikarya</taxon>
        <taxon>Basidiomycota</taxon>
        <taxon>Agaricomycotina</taxon>
        <taxon>Agaricomycetes</taxon>
        <taxon>Agaricomycetidae</taxon>
        <taxon>Agaricales</taxon>
        <taxon>Marasmiineae</taxon>
        <taxon>Marasmiaceae</taxon>
        <taxon>Tetrapyrgos</taxon>
    </lineage>
</organism>
<dbReference type="Pfam" id="PF00400">
    <property type="entry name" value="WD40"/>
    <property type="match status" value="4"/>
</dbReference>
<feature type="repeat" description="WD" evidence="3">
    <location>
        <begin position="931"/>
        <end position="972"/>
    </location>
</feature>
<dbReference type="Pfam" id="PF24883">
    <property type="entry name" value="NPHP3_N"/>
    <property type="match status" value="1"/>
</dbReference>
<keyword evidence="1 3" id="KW-0853">WD repeat</keyword>